<accession>A0ABQ7LRN1</accession>
<evidence type="ECO:0000313" key="1">
    <source>
        <dbReference type="EMBL" id="KAG5389209.1"/>
    </source>
</evidence>
<dbReference type="Proteomes" id="UP000823674">
    <property type="component" value="Chromosome A08"/>
</dbReference>
<comment type="caution">
    <text evidence="1">The sequence shown here is derived from an EMBL/GenBank/DDBJ whole genome shotgun (WGS) entry which is preliminary data.</text>
</comment>
<protein>
    <recommendedName>
        <fullName evidence="3">MATH domain-containing protein</fullName>
    </recommendedName>
</protein>
<gene>
    <name evidence="1" type="primary">A08p002540.1_BraROA</name>
    <name evidence="1" type="ORF">IGI04_030750</name>
</gene>
<reference evidence="1 2" key="1">
    <citation type="submission" date="2021-03" db="EMBL/GenBank/DDBJ databases">
        <authorList>
            <person name="King G.J."/>
            <person name="Bancroft I."/>
            <person name="Baten A."/>
            <person name="Bloomfield J."/>
            <person name="Borpatragohain P."/>
            <person name="He Z."/>
            <person name="Irish N."/>
            <person name="Irwin J."/>
            <person name="Liu K."/>
            <person name="Mauleon R.P."/>
            <person name="Moore J."/>
            <person name="Morris R."/>
            <person name="Ostergaard L."/>
            <person name="Wang B."/>
            <person name="Wells R."/>
        </authorList>
    </citation>
    <scope>NUCLEOTIDE SEQUENCE [LARGE SCALE GENOMIC DNA]</scope>
    <source>
        <strain evidence="1">R-o-18</strain>
        <tissue evidence="1">Leaf</tissue>
    </source>
</reference>
<name>A0ABQ7LRN1_BRACM</name>
<keyword evidence="2" id="KW-1185">Reference proteome</keyword>
<sequence length="150" mass="17068">MPSIFFFFENDIFTLSPSSSSSNYKIAIVINTTTTMNNQFEALNAPKIDLPFFFFHSFIKANDYGWVTFVCDSVCLEKPYTTYLGSRLAVDDLPGSRLAVDDLPGSRLVNAEVNFAIDFEICYFGRLKVKSSTIKFDFRRRLTFQSSGEN</sequence>
<evidence type="ECO:0008006" key="3">
    <source>
        <dbReference type="Google" id="ProtNLM"/>
    </source>
</evidence>
<proteinExistence type="predicted"/>
<organism evidence="1 2">
    <name type="scientific">Brassica rapa subsp. trilocularis</name>
    <dbReference type="NCBI Taxonomy" id="1813537"/>
    <lineage>
        <taxon>Eukaryota</taxon>
        <taxon>Viridiplantae</taxon>
        <taxon>Streptophyta</taxon>
        <taxon>Embryophyta</taxon>
        <taxon>Tracheophyta</taxon>
        <taxon>Spermatophyta</taxon>
        <taxon>Magnoliopsida</taxon>
        <taxon>eudicotyledons</taxon>
        <taxon>Gunneridae</taxon>
        <taxon>Pentapetalae</taxon>
        <taxon>rosids</taxon>
        <taxon>malvids</taxon>
        <taxon>Brassicales</taxon>
        <taxon>Brassicaceae</taxon>
        <taxon>Brassiceae</taxon>
        <taxon>Brassica</taxon>
    </lineage>
</organism>
<evidence type="ECO:0000313" key="2">
    <source>
        <dbReference type="Proteomes" id="UP000823674"/>
    </source>
</evidence>
<dbReference type="EMBL" id="JADBGQ010000007">
    <property type="protein sequence ID" value="KAG5389209.1"/>
    <property type="molecule type" value="Genomic_DNA"/>
</dbReference>